<dbReference type="Proteomes" id="UP001235269">
    <property type="component" value="Unassembled WGS sequence"/>
</dbReference>
<comment type="caution">
    <text evidence="1">The sequence shown here is derived from an EMBL/GenBank/DDBJ whole genome shotgun (WGS) entry which is preliminary data.</text>
</comment>
<dbReference type="CDD" id="cd14789">
    <property type="entry name" value="Tiki"/>
    <property type="match status" value="1"/>
</dbReference>
<keyword evidence="2" id="KW-1185">Reference proteome</keyword>
<organism evidence="1 2">
    <name type="scientific">Rhizobium paknamense</name>
    <dbReference type="NCBI Taxonomy" id="1206817"/>
    <lineage>
        <taxon>Bacteria</taxon>
        <taxon>Pseudomonadati</taxon>
        <taxon>Pseudomonadota</taxon>
        <taxon>Alphaproteobacteria</taxon>
        <taxon>Hyphomicrobiales</taxon>
        <taxon>Rhizobiaceae</taxon>
        <taxon>Rhizobium/Agrobacterium group</taxon>
        <taxon>Rhizobium</taxon>
    </lineage>
</organism>
<dbReference type="PANTHER" id="PTHR40590:SF1">
    <property type="entry name" value="CYTOPLASMIC PROTEIN"/>
    <property type="match status" value="1"/>
</dbReference>
<evidence type="ECO:0000313" key="2">
    <source>
        <dbReference type="Proteomes" id="UP001235269"/>
    </source>
</evidence>
<evidence type="ECO:0000313" key="1">
    <source>
        <dbReference type="EMBL" id="MDQ0456616.1"/>
    </source>
</evidence>
<reference evidence="1 2" key="1">
    <citation type="submission" date="2023-07" db="EMBL/GenBank/DDBJ databases">
        <title>Genomic Encyclopedia of Type Strains, Phase IV (KMG-IV): sequencing the most valuable type-strain genomes for metagenomic binning, comparative biology and taxonomic classification.</title>
        <authorList>
            <person name="Goeker M."/>
        </authorList>
    </citation>
    <scope>NUCLEOTIDE SEQUENCE [LARGE SCALE GENOMIC DNA]</scope>
    <source>
        <strain evidence="1 2">DSM 100301</strain>
    </source>
</reference>
<dbReference type="PANTHER" id="PTHR40590">
    <property type="entry name" value="CYTOPLASMIC PROTEIN-RELATED"/>
    <property type="match status" value="1"/>
</dbReference>
<dbReference type="RefSeq" id="WP_307158799.1">
    <property type="nucleotide sequence ID" value="NZ_JAUSWH010000009.1"/>
</dbReference>
<dbReference type="EMBL" id="JAUSWH010000009">
    <property type="protein sequence ID" value="MDQ0456616.1"/>
    <property type="molecule type" value="Genomic_DNA"/>
</dbReference>
<name>A0ABU0IEE6_9HYPH</name>
<dbReference type="Pfam" id="PF01963">
    <property type="entry name" value="TraB_PrgY_gumN"/>
    <property type="match status" value="1"/>
</dbReference>
<protein>
    <submittedName>
        <fullName evidence="1">Uncharacterized protein YbaP (TraB family)</fullName>
    </submittedName>
</protein>
<accession>A0ABU0IEE6</accession>
<proteinExistence type="predicted"/>
<dbReference type="InterPro" id="IPR047111">
    <property type="entry name" value="YbaP-like"/>
</dbReference>
<sequence>MDRWLKQACRAAAALPLMLLLLLLSTLALVQPARSEDASTCHAHNLLPEFEKTEPEAFARVQAEARQTPNGNSIFWKLEKPGREPSWLLGTMHLTDPRVTAMPPAAREAFQAADTVVLESDEILDPKKAAFAILAKPEFSTFTDGSTLTGLLSAEDVATIDAALKPKGLSVKGLNRMKPWLISAMLALPGCEMSRKGQGGLFLDMKLAVDAAKAGKEVLGVETLAEQFEAMNAVPIDVHLKSLVSVAKAKDQINDVMETMIDLYLNGQIGMITPTLRAAAPDGTEATPFEQRMIVDRNKVMAQRGGPILDNGNVFMAVGALHLPGKDGLIELLRQQGFTITPVASTPG</sequence>
<gene>
    <name evidence="1" type="ORF">QO005_002958</name>
</gene>
<dbReference type="InterPro" id="IPR002816">
    <property type="entry name" value="TraB/PrgY/GumN_fam"/>
</dbReference>